<dbReference type="Pfam" id="PF13649">
    <property type="entry name" value="Methyltransf_25"/>
    <property type="match status" value="1"/>
</dbReference>
<dbReference type="GO" id="GO:0008168">
    <property type="term" value="F:methyltransferase activity"/>
    <property type="evidence" value="ECO:0007669"/>
    <property type="project" value="UniProtKB-KW"/>
</dbReference>
<dbReference type="EMBL" id="UESZ01000001">
    <property type="protein sequence ID" value="SSA35298.1"/>
    <property type="molecule type" value="Genomic_DNA"/>
</dbReference>
<proteinExistence type="predicted"/>
<dbReference type="GO" id="GO:0032259">
    <property type="term" value="P:methylation"/>
    <property type="evidence" value="ECO:0007669"/>
    <property type="project" value="UniProtKB-KW"/>
</dbReference>
<keyword evidence="2" id="KW-0808">Transferase</keyword>
<dbReference type="OrthoDB" id="9805171at2"/>
<reference evidence="3" key="1">
    <citation type="submission" date="2016-10" db="EMBL/GenBank/DDBJ databases">
        <authorList>
            <person name="Varghese N."/>
            <person name="Submissions S."/>
        </authorList>
    </citation>
    <scope>NUCLEOTIDE SEQUENCE [LARGE SCALE GENOMIC DNA]</scope>
    <source>
        <strain evidence="3">DSM 22951</strain>
    </source>
</reference>
<gene>
    <name evidence="2" type="ORF">SAMN04489750_2649</name>
</gene>
<dbReference type="Proteomes" id="UP000250028">
    <property type="component" value="Unassembled WGS sequence"/>
</dbReference>
<name>A0A2Y8ZVJ2_9MICO</name>
<evidence type="ECO:0000313" key="2">
    <source>
        <dbReference type="EMBL" id="SSA35298.1"/>
    </source>
</evidence>
<sequence>MPAESADRERAKEHGYDVLAPIDAAYASGEIDSGEWHRRVLAIVEPAYLAGDERMGSGHSGTAQEWERSRSIVMEAIDRDGTFLDVGCANGLLMASVHRWSAERGLRVEPYGVDISAALAELARSRYPRWAQRIWTANAASWRPPMRFDVVRTGLEYVPADRRLAFVQHLVDHVVRPGGRLIIGKTNEDRRAPGEDGTPGVAATVRSWGWPDVREVRRPHDHPEVEQTLAWFDLRS</sequence>
<dbReference type="Gene3D" id="3.40.50.150">
    <property type="entry name" value="Vaccinia Virus protein VP39"/>
    <property type="match status" value="1"/>
</dbReference>
<evidence type="ECO:0000259" key="1">
    <source>
        <dbReference type="Pfam" id="PF13649"/>
    </source>
</evidence>
<dbReference type="AlphaFoldDB" id="A0A2Y8ZVJ2"/>
<feature type="domain" description="Methyltransferase" evidence="1">
    <location>
        <begin position="84"/>
        <end position="179"/>
    </location>
</feature>
<dbReference type="SUPFAM" id="SSF53335">
    <property type="entry name" value="S-adenosyl-L-methionine-dependent methyltransferases"/>
    <property type="match status" value="1"/>
</dbReference>
<organism evidence="2 3">
    <name type="scientific">Branchiibius hedensis</name>
    <dbReference type="NCBI Taxonomy" id="672460"/>
    <lineage>
        <taxon>Bacteria</taxon>
        <taxon>Bacillati</taxon>
        <taxon>Actinomycetota</taxon>
        <taxon>Actinomycetes</taxon>
        <taxon>Micrococcales</taxon>
        <taxon>Dermacoccaceae</taxon>
        <taxon>Branchiibius</taxon>
    </lineage>
</organism>
<dbReference type="CDD" id="cd02440">
    <property type="entry name" value="AdoMet_MTases"/>
    <property type="match status" value="1"/>
</dbReference>
<dbReference type="InterPro" id="IPR029063">
    <property type="entry name" value="SAM-dependent_MTases_sf"/>
</dbReference>
<keyword evidence="3" id="KW-1185">Reference proteome</keyword>
<keyword evidence="2" id="KW-0489">Methyltransferase</keyword>
<protein>
    <submittedName>
        <fullName evidence="2">Methyltransferase domain-containing protein</fullName>
    </submittedName>
</protein>
<evidence type="ECO:0000313" key="3">
    <source>
        <dbReference type="Proteomes" id="UP000250028"/>
    </source>
</evidence>
<dbReference type="RefSeq" id="WP_146202582.1">
    <property type="nucleotide sequence ID" value="NZ_QGDN01000001.1"/>
</dbReference>
<accession>A0A2Y8ZVJ2</accession>
<dbReference type="InterPro" id="IPR041698">
    <property type="entry name" value="Methyltransf_25"/>
</dbReference>